<accession>A0A9D1E6I9</accession>
<reference evidence="4" key="2">
    <citation type="journal article" date="2021" name="PeerJ">
        <title>Extensive microbial diversity within the chicken gut microbiome revealed by metagenomics and culture.</title>
        <authorList>
            <person name="Gilroy R."/>
            <person name="Ravi A."/>
            <person name="Getino M."/>
            <person name="Pursley I."/>
            <person name="Horton D.L."/>
            <person name="Alikhan N.F."/>
            <person name="Baker D."/>
            <person name="Gharbi K."/>
            <person name="Hall N."/>
            <person name="Watson M."/>
            <person name="Adriaenssens E.M."/>
            <person name="Foster-Nyarko E."/>
            <person name="Jarju S."/>
            <person name="Secka A."/>
            <person name="Antonio M."/>
            <person name="Oren A."/>
            <person name="Chaudhuri R.R."/>
            <person name="La Ragione R."/>
            <person name="Hildebrand F."/>
            <person name="Pallen M.J."/>
        </authorList>
    </citation>
    <scope>NUCLEOTIDE SEQUENCE</scope>
    <source>
        <strain evidence="4">ChiW16-3235</strain>
    </source>
</reference>
<organism evidence="4 5">
    <name type="scientific">Candidatus Coproplasma avicola</name>
    <dbReference type="NCBI Taxonomy" id="2840744"/>
    <lineage>
        <taxon>Bacteria</taxon>
        <taxon>Bacillati</taxon>
        <taxon>Bacillota</taxon>
        <taxon>Clostridia</taxon>
        <taxon>Eubacteriales</taxon>
        <taxon>Candidatus Coproplasma</taxon>
    </lineage>
</organism>
<protein>
    <recommendedName>
        <fullName evidence="2">Anti-sigma factor antagonist</fullName>
    </recommendedName>
</protein>
<dbReference type="InterPro" id="IPR036513">
    <property type="entry name" value="STAS_dom_sf"/>
</dbReference>
<dbReference type="Pfam" id="PF01740">
    <property type="entry name" value="STAS"/>
    <property type="match status" value="1"/>
</dbReference>
<dbReference type="PROSITE" id="PS50801">
    <property type="entry name" value="STAS"/>
    <property type="match status" value="1"/>
</dbReference>
<dbReference type="PANTHER" id="PTHR33495">
    <property type="entry name" value="ANTI-SIGMA FACTOR ANTAGONIST TM_1081-RELATED-RELATED"/>
    <property type="match status" value="1"/>
</dbReference>
<comment type="caution">
    <text evidence="4">The sequence shown here is derived from an EMBL/GenBank/DDBJ whole genome shotgun (WGS) entry which is preliminary data.</text>
</comment>
<comment type="similarity">
    <text evidence="1 2">Belongs to the anti-sigma-factor antagonist family.</text>
</comment>
<sequence>MQHKIQVVSEGDGTMVVALGGEVDASSYEEFDAVIFSHYNRHKCDVVFDCAELDFIDSTILGGIVKVYKTLAADGHKLVVKNLKPRIRKLFEICALDKLVGLE</sequence>
<dbReference type="Gene3D" id="3.30.750.24">
    <property type="entry name" value="STAS domain"/>
    <property type="match status" value="1"/>
</dbReference>
<evidence type="ECO:0000313" key="4">
    <source>
        <dbReference type="EMBL" id="HIR67200.1"/>
    </source>
</evidence>
<evidence type="ECO:0000256" key="1">
    <source>
        <dbReference type="ARBA" id="ARBA00009013"/>
    </source>
</evidence>
<name>A0A9D1E6I9_9FIRM</name>
<dbReference type="InterPro" id="IPR003658">
    <property type="entry name" value="Anti-sigma_ant"/>
</dbReference>
<dbReference type="InterPro" id="IPR002645">
    <property type="entry name" value="STAS_dom"/>
</dbReference>
<proteinExistence type="inferred from homology"/>
<gene>
    <name evidence="4" type="ORF">IAB94_04010</name>
</gene>
<dbReference type="CDD" id="cd07043">
    <property type="entry name" value="STAS_anti-anti-sigma_factors"/>
    <property type="match status" value="1"/>
</dbReference>
<dbReference type="GO" id="GO:0043856">
    <property type="term" value="F:anti-sigma factor antagonist activity"/>
    <property type="evidence" value="ECO:0007669"/>
    <property type="project" value="InterPro"/>
</dbReference>
<reference evidence="4" key="1">
    <citation type="submission" date="2020-10" db="EMBL/GenBank/DDBJ databases">
        <authorList>
            <person name="Gilroy R."/>
        </authorList>
    </citation>
    <scope>NUCLEOTIDE SEQUENCE</scope>
    <source>
        <strain evidence="4">ChiW16-3235</strain>
    </source>
</reference>
<dbReference type="Proteomes" id="UP000823913">
    <property type="component" value="Unassembled WGS sequence"/>
</dbReference>
<evidence type="ECO:0000256" key="2">
    <source>
        <dbReference type="RuleBase" id="RU003749"/>
    </source>
</evidence>
<dbReference type="AlphaFoldDB" id="A0A9D1E6I9"/>
<evidence type="ECO:0000259" key="3">
    <source>
        <dbReference type="PROSITE" id="PS50801"/>
    </source>
</evidence>
<dbReference type="SUPFAM" id="SSF52091">
    <property type="entry name" value="SpoIIaa-like"/>
    <property type="match status" value="1"/>
</dbReference>
<feature type="domain" description="STAS" evidence="3">
    <location>
        <begin position="4"/>
        <end position="103"/>
    </location>
</feature>
<dbReference type="EMBL" id="DVHK01000084">
    <property type="protein sequence ID" value="HIR67200.1"/>
    <property type="molecule type" value="Genomic_DNA"/>
</dbReference>
<evidence type="ECO:0000313" key="5">
    <source>
        <dbReference type="Proteomes" id="UP000823913"/>
    </source>
</evidence>
<dbReference type="PANTHER" id="PTHR33495:SF2">
    <property type="entry name" value="ANTI-SIGMA FACTOR ANTAGONIST TM_1081-RELATED"/>
    <property type="match status" value="1"/>
</dbReference>
<dbReference type="NCBIfam" id="TIGR00377">
    <property type="entry name" value="ant_ant_sig"/>
    <property type="match status" value="1"/>
</dbReference>